<reference evidence="1 2" key="1">
    <citation type="submission" date="2014-03" db="EMBL/GenBank/DDBJ databases">
        <title>Genomics of Bifidobacteria.</title>
        <authorList>
            <person name="Ventura M."/>
            <person name="Milani C."/>
            <person name="Lugli G.A."/>
        </authorList>
    </citation>
    <scope>NUCLEOTIDE SEQUENCE [LARGE SCALE GENOMIC DNA]</scope>
    <source>
        <strain evidence="1 2">LMG 10738</strain>
    </source>
</reference>
<dbReference type="GO" id="GO:0016887">
    <property type="term" value="F:ATP hydrolysis activity"/>
    <property type="evidence" value="ECO:0007669"/>
    <property type="project" value="TreeGrafter"/>
</dbReference>
<dbReference type="Gene3D" id="3.40.50.300">
    <property type="entry name" value="P-loop containing nucleotide triphosphate hydrolases"/>
    <property type="match status" value="1"/>
</dbReference>
<organism evidence="1 2">
    <name type="scientific">Bifidobacterium cuniculi</name>
    <dbReference type="NCBI Taxonomy" id="1688"/>
    <lineage>
        <taxon>Bacteria</taxon>
        <taxon>Bacillati</taxon>
        <taxon>Actinomycetota</taxon>
        <taxon>Actinomycetes</taxon>
        <taxon>Bifidobacteriales</taxon>
        <taxon>Bifidobacteriaceae</taxon>
        <taxon>Bifidobacterium</taxon>
    </lineage>
</organism>
<gene>
    <name evidence="1" type="ORF">BCUN_1076</name>
</gene>
<dbReference type="EMBL" id="JGYV01000002">
    <property type="protein sequence ID" value="KFI65310.1"/>
    <property type="molecule type" value="Genomic_DNA"/>
</dbReference>
<dbReference type="STRING" id="1688.BCUN_1076"/>
<dbReference type="GO" id="GO:0005524">
    <property type="term" value="F:ATP binding"/>
    <property type="evidence" value="ECO:0007669"/>
    <property type="project" value="TreeGrafter"/>
</dbReference>
<dbReference type="SUPFAM" id="SSF52540">
    <property type="entry name" value="P-loop containing nucleoside triphosphate hydrolases"/>
    <property type="match status" value="1"/>
</dbReference>
<accession>A0A087B2R0</accession>
<keyword evidence="2" id="KW-1185">Reference proteome</keyword>
<proteinExistence type="predicted"/>
<evidence type="ECO:0000313" key="2">
    <source>
        <dbReference type="Proteomes" id="UP000029067"/>
    </source>
</evidence>
<dbReference type="Proteomes" id="UP000029067">
    <property type="component" value="Unassembled WGS sequence"/>
</dbReference>
<dbReference type="PANTHER" id="PTHR43384">
    <property type="entry name" value="SEPTUM SITE-DETERMINING PROTEIN MIND HOMOLOG, CHLOROPLASTIC-RELATED"/>
    <property type="match status" value="1"/>
</dbReference>
<dbReference type="GO" id="GO:0005829">
    <property type="term" value="C:cytosol"/>
    <property type="evidence" value="ECO:0007669"/>
    <property type="project" value="TreeGrafter"/>
</dbReference>
<dbReference type="GO" id="GO:0051782">
    <property type="term" value="P:negative regulation of cell division"/>
    <property type="evidence" value="ECO:0007669"/>
    <property type="project" value="TreeGrafter"/>
</dbReference>
<dbReference type="eggNOG" id="COG0455">
    <property type="taxonomic scope" value="Bacteria"/>
</dbReference>
<dbReference type="InterPro" id="IPR027417">
    <property type="entry name" value="P-loop_NTPase"/>
</dbReference>
<comment type="caution">
    <text evidence="1">The sequence shown here is derived from an EMBL/GenBank/DDBJ whole genome shotgun (WGS) entry which is preliminary data.</text>
</comment>
<dbReference type="PANTHER" id="PTHR43384:SF11">
    <property type="entry name" value="SEPTUM SITE DETERMINING PROTEIN"/>
    <property type="match status" value="1"/>
</dbReference>
<evidence type="ECO:0000313" key="1">
    <source>
        <dbReference type="EMBL" id="KFI65310.1"/>
    </source>
</evidence>
<protein>
    <submittedName>
        <fullName evidence="1">Septum site determining protein</fullName>
    </submittedName>
</protein>
<sequence length="360" mass="37845">MAVFARGMKWVVRPHEAGNVAAGLAKGLESHGMNIATSLIPAGRTVRPATERQGRRQVRPDRFYVPRSPHVSAGTLAQALRPVTQVEVTGRNVVTCSSASGGAGTSTFAAILARRLAGRSQSVALVDADLATAAGGLDVLLGLEQDRGLRWHGIHAPLGQLNGAALAHQLPRWDGVGVLAFNPWQGDTPAWFEIQAALQALADLHDIVVVDAGRGAMLDQVPALIEASHLVVAQLSVLGLARARTHVEWLERIAQDSVERRTQPPGIGEGPKPVAASAGQVVAVVGAEPLGAVRGKGVVSVQEAREHLGTAVTGPLHPDRTIAADVLEGLGIRKVPRRMARVVDQAAQAVLDAVEQRRQP</sequence>
<dbReference type="InterPro" id="IPR050625">
    <property type="entry name" value="ParA/MinD_ATPase"/>
</dbReference>
<name>A0A087B2R0_9BIFI</name>
<dbReference type="GO" id="GO:0009898">
    <property type="term" value="C:cytoplasmic side of plasma membrane"/>
    <property type="evidence" value="ECO:0007669"/>
    <property type="project" value="TreeGrafter"/>
</dbReference>
<dbReference type="AlphaFoldDB" id="A0A087B2R0"/>